<name>A0ABT5R303_9GAMM</name>
<comment type="caution">
    <text evidence="2">The sequence shown here is derived from an EMBL/GenBank/DDBJ whole genome shotgun (WGS) entry which is preliminary data.</text>
</comment>
<sequence length="179" mass="20008">MIGTKRYLVTFVLSTSFLFACSSLPHRTAVQGGDVTVTPVTYTYAVSLKNKKSKLAKKELFTYLKNNKDDLLVYGAEISWKGHSAKRLAMEASRWLISAGTPRELVTLQSDSSQAVDIISLSTTIYQVQTHTCNERVIGKYHSGDDGCYSDNLRWQSMLHPDRKLAGQNRTTVLPQDSQ</sequence>
<accession>A0ABT5R303</accession>
<organism evidence="2 3">
    <name type="scientific">Enterovibrio gelatinilyticus</name>
    <dbReference type="NCBI Taxonomy" id="2899819"/>
    <lineage>
        <taxon>Bacteria</taxon>
        <taxon>Pseudomonadati</taxon>
        <taxon>Pseudomonadota</taxon>
        <taxon>Gammaproteobacteria</taxon>
        <taxon>Vibrionales</taxon>
        <taxon>Vibrionaceae</taxon>
        <taxon>Enterovibrio</taxon>
    </lineage>
</organism>
<evidence type="ECO:0008006" key="4">
    <source>
        <dbReference type="Google" id="ProtNLM"/>
    </source>
</evidence>
<feature type="chain" id="PRO_5046664843" description="Lipoprotein" evidence="1">
    <location>
        <begin position="21"/>
        <end position="179"/>
    </location>
</feature>
<dbReference type="PROSITE" id="PS51257">
    <property type="entry name" value="PROKAR_LIPOPROTEIN"/>
    <property type="match status" value="1"/>
</dbReference>
<evidence type="ECO:0000313" key="3">
    <source>
        <dbReference type="Proteomes" id="UP001149400"/>
    </source>
</evidence>
<dbReference type="RefSeq" id="WP_274165479.1">
    <property type="nucleotide sequence ID" value="NZ_JAJUBC010000019.1"/>
</dbReference>
<keyword evidence="3" id="KW-1185">Reference proteome</keyword>
<evidence type="ECO:0000313" key="2">
    <source>
        <dbReference type="EMBL" id="MDD1794653.1"/>
    </source>
</evidence>
<dbReference type="Proteomes" id="UP001149400">
    <property type="component" value="Unassembled WGS sequence"/>
</dbReference>
<keyword evidence="1" id="KW-0732">Signal</keyword>
<gene>
    <name evidence="2" type="ORF">LRP50_16080</name>
</gene>
<evidence type="ECO:0000256" key="1">
    <source>
        <dbReference type="SAM" id="SignalP"/>
    </source>
</evidence>
<reference evidence="2" key="1">
    <citation type="submission" date="2021-12" db="EMBL/GenBank/DDBJ databases">
        <title>Enterovibrio ZSDZ35 sp. nov. and Enterovibrio ZSDZ42 sp. nov., isolated from coastal seawater in Qingdao.</title>
        <authorList>
            <person name="Zhang P."/>
        </authorList>
    </citation>
    <scope>NUCLEOTIDE SEQUENCE</scope>
    <source>
        <strain evidence="2">ZSDZ42</strain>
    </source>
</reference>
<dbReference type="EMBL" id="JAJUBC010000019">
    <property type="protein sequence ID" value="MDD1794653.1"/>
    <property type="molecule type" value="Genomic_DNA"/>
</dbReference>
<proteinExistence type="predicted"/>
<feature type="signal peptide" evidence="1">
    <location>
        <begin position="1"/>
        <end position="20"/>
    </location>
</feature>
<protein>
    <recommendedName>
        <fullName evidence="4">Lipoprotein</fullName>
    </recommendedName>
</protein>